<evidence type="ECO:0000256" key="12">
    <source>
        <dbReference type="SAM" id="Phobius"/>
    </source>
</evidence>
<evidence type="ECO:0000256" key="5">
    <source>
        <dbReference type="ARBA" id="ARBA00022737"/>
    </source>
</evidence>
<dbReference type="PANTHER" id="PTHR45631:SF68">
    <property type="entry name" value="REPEAT FAMILY PROTEIN, PUTATIVE, EXPRESSED-RELATED"/>
    <property type="match status" value="1"/>
</dbReference>
<dbReference type="SMART" id="SM00220">
    <property type="entry name" value="S_TKc"/>
    <property type="match status" value="1"/>
</dbReference>
<dbReference type="Pfam" id="PF07714">
    <property type="entry name" value="PK_Tyr_Ser-Thr"/>
    <property type="match status" value="1"/>
</dbReference>
<dbReference type="GO" id="GO:0016020">
    <property type="term" value="C:membrane"/>
    <property type="evidence" value="ECO:0007669"/>
    <property type="project" value="UniProtKB-SubCell"/>
</dbReference>
<dbReference type="SUPFAM" id="SSF52058">
    <property type="entry name" value="L domain-like"/>
    <property type="match status" value="1"/>
</dbReference>
<dbReference type="Pfam" id="PF00560">
    <property type="entry name" value="LRR_1"/>
    <property type="match status" value="1"/>
</dbReference>
<evidence type="ECO:0000256" key="8">
    <source>
        <dbReference type="ARBA" id="ARBA00023170"/>
    </source>
</evidence>
<feature type="signal peptide" evidence="13">
    <location>
        <begin position="1"/>
        <end position="22"/>
    </location>
</feature>
<evidence type="ECO:0000256" key="4">
    <source>
        <dbReference type="ARBA" id="ARBA00022692"/>
    </source>
</evidence>
<dbReference type="FunFam" id="3.80.10.10:FF:000383">
    <property type="entry name" value="Leucine-rich repeat receptor protein kinase EMS1"/>
    <property type="match status" value="1"/>
</dbReference>
<dbReference type="FunFam" id="3.30.200.20:FF:000394">
    <property type="entry name" value="Leucine-rich repeat receptor-like protein kinase"/>
    <property type="match status" value="1"/>
</dbReference>
<evidence type="ECO:0000259" key="14">
    <source>
        <dbReference type="PROSITE" id="PS50011"/>
    </source>
</evidence>
<evidence type="ECO:0000313" key="16">
    <source>
        <dbReference type="Proteomes" id="UP001605036"/>
    </source>
</evidence>
<evidence type="ECO:0000256" key="3">
    <source>
        <dbReference type="ARBA" id="ARBA00022614"/>
    </source>
</evidence>
<keyword evidence="7 12" id="KW-0472">Membrane</keyword>
<feature type="region of interest" description="Disordered" evidence="11">
    <location>
        <begin position="905"/>
        <end position="970"/>
    </location>
</feature>
<feature type="transmembrane region" description="Helical" evidence="12">
    <location>
        <begin position="541"/>
        <end position="567"/>
    </location>
</feature>
<comment type="catalytic activity">
    <reaction evidence="9">
        <text>L-threonyl-[protein] + ATP = O-phospho-L-threonyl-[protein] + ADP + H(+)</text>
        <dbReference type="Rhea" id="RHEA:46608"/>
        <dbReference type="Rhea" id="RHEA-COMP:11060"/>
        <dbReference type="Rhea" id="RHEA-COMP:11605"/>
        <dbReference type="ChEBI" id="CHEBI:15378"/>
        <dbReference type="ChEBI" id="CHEBI:30013"/>
        <dbReference type="ChEBI" id="CHEBI:30616"/>
        <dbReference type="ChEBI" id="CHEBI:61977"/>
        <dbReference type="ChEBI" id="CHEBI:456216"/>
        <dbReference type="EC" id="2.7.11.1"/>
    </reaction>
</comment>
<comment type="subcellular location">
    <subcellularLocation>
        <location evidence="1">Membrane</location>
        <topology evidence="1">Single-pass membrane protein</topology>
    </subcellularLocation>
</comment>
<dbReference type="EC" id="2.7.11.1" evidence="2"/>
<feature type="domain" description="Protein kinase" evidence="14">
    <location>
        <begin position="624"/>
        <end position="900"/>
    </location>
</feature>
<keyword evidence="16" id="KW-1185">Reference proteome</keyword>
<keyword evidence="3" id="KW-0433">Leucine-rich repeat</keyword>
<comment type="caution">
    <text evidence="15">The sequence shown here is derived from an EMBL/GenBank/DDBJ whole genome shotgun (WGS) entry which is preliminary data.</text>
</comment>
<comment type="catalytic activity">
    <reaction evidence="10">
        <text>L-seryl-[protein] + ATP = O-phospho-L-seryl-[protein] + ADP + H(+)</text>
        <dbReference type="Rhea" id="RHEA:17989"/>
        <dbReference type="Rhea" id="RHEA-COMP:9863"/>
        <dbReference type="Rhea" id="RHEA-COMP:11604"/>
        <dbReference type="ChEBI" id="CHEBI:15378"/>
        <dbReference type="ChEBI" id="CHEBI:29999"/>
        <dbReference type="ChEBI" id="CHEBI:30616"/>
        <dbReference type="ChEBI" id="CHEBI:83421"/>
        <dbReference type="ChEBI" id="CHEBI:456216"/>
        <dbReference type="EC" id="2.7.11.1"/>
    </reaction>
</comment>
<dbReference type="InterPro" id="IPR032675">
    <property type="entry name" value="LRR_dom_sf"/>
</dbReference>
<keyword evidence="8" id="KW-0675">Receptor</keyword>
<feature type="compositionally biased region" description="Basic and acidic residues" evidence="11">
    <location>
        <begin position="925"/>
        <end position="936"/>
    </location>
</feature>
<dbReference type="PROSITE" id="PS00108">
    <property type="entry name" value="PROTEIN_KINASE_ST"/>
    <property type="match status" value="1"/>
</dbReference>
<dbReference type="PROSITE" id="PS50011">
    <property type="entry name" value="PROTEIN_KINASE_DOM"/>
    <property type="match status" value="1"/>
</dbReference>
<reference evidence="15 16" key="1">
    <citation type="submission" date="2024-09" db="EMBL/GenBank/DDBJ databases">
        <title>Chromosome-scale assembly of Riccia fluitans.</title>
        <authorList>
            <person name="Paukszto L."/>
            <person name="Sawicki J."/>
            <person name="Karawczyk K."/>
            <person name="Piernik-Szablinska J."/>
            <person name="Szczecinska M."/>
            <person name="Mazdziarz M."/>
        </authorList>
    </citation>
    <scope>NUCLEOTIDE SEQUENCE [LARGE SCALE GENOMIC DNA]</scope>
    <source>
        <strain evidence="15">Rf_01</strain>
        <tissue evidence="15">Aerial parts of the thallus</tissue>
    </source>
</reference>
<organism evidence="15 16">
    <name type="scientific">Riccia fluitans</name>
    <dbReference type="NCBI Taxonomy" id="41844"/>
    <lineage>
        <taxon>Eukaryota</taxon>
        <taxon>Viridiplantae</taxon>
        <taxon>Streptophyta</taxon>
        <taxon>Embryophyta</taxon>
        <taxon>Marchantiophyta</taxon>
        <taxon>Marchantiopsida</taxon>
        <taxon>Marchantiidae</taxon>
        <taxon>Marchantiales</taxon>
        <taxon>Ricciaceae</taxon>
        <taxon>Riccia</taxon>
    </lineage>
</organism>
<evidence type="ECO:0000256" key="6">
    <source>
        <dbReference type="ARBA" id="ARBA00022989"/>
    </source>
</evidence>
<dbReference type="FunFam" id="1.10.510.10:FF:000146">
    <property type="entry name" value="LRR receptor-like serine/threonine-protein kinase IOS1"/>
    <property type="match status" value="1"/>
</dbReference>
<keyword evidence="4 12" id="KW-0812">Transmembrane</keyword>
<evidence type="ECO:0000256" key="9">
    <source>
        <dbReference type="ARBA" id="ARBA00047899"/>
    </source>
</evidence>
<dbReference type="Gene3D" id="1.10.510.10">
    <property type="entry name" value="Transferase(Phosphotransferase) domain 1"/>
    <property type="match status" value="1"/>
</dbReference>
<dbReference type="AlphaFoldDB" id="A0ABD1ZIX8"/>
<dbReference type="SUPFAM" id="SSF56112">
    <property type="entry name" value="Protein kinase-like (PK-like)"/>
    <property type="match status" value="1"/>
</dbReference>
<dbReference type="InterPro" id="IPR011009">
    <property type="entry name" value="Kinase-like_dom_sf"/>
</dbReference>
<evidence type="ECO:0000256" key="11">
    <source>
        <dbReference type="SAM" id="MobiDB-lite"/>
    </source>
</evidence>
<evidence type="ECO:0000256" key="10">
    <source>
        <dbReference type="ARBA" id="ARBA00048679"/>
    </source>
</evidence>
<protein>
    <recommendedName>
        <fullName evidence="2">non-specific serine/threonine protein kinase</fullName>
        <ecNumber evidence="2">2.7.11.1</ecNumber>
    </recommendedName>
</protein>
<dbReference type="InterPro" id="IPR001245">
    <property type="entry name" value="Ser-Thr/Tyr_kinase_cat_dom"/>
</dbReference>
<keyword evidence="13" id="KW-0732">Signal</keyword>
<dbReference type="CDD" id="cd14066">
    <property type="entry name" value="STKc_IRAK"/>
    <property type="match status" value="1"/>
</dbReference>
<dbReference type="Pfam" id="PF12819">
    <property type="entry name" value="Malectin_like"/>
    <property type="match status" value="1"/>
</dbReference>
<dbReference type="InterPro" id="IPR008271">
    <property type="entry name" value="Ser/Thr_kinase_AS"/>
</dbReference>
<dbReference type="PANTHER" id="PTHR45631">
    <property type="entry name" value="OS07G0107800 PROTEIN-RELATED"/>
    <property type="match status" value="1"/>
</dbReference>
<evidence type="ECO:0000256" key="1">
    <source>
        <dbReference type="ARBA" id="ARBA00004167"/>
    </source>
</evidence>
<gene>
    <name evidence="15" type="ORF">R1flu_019534</name>
</gene>
<proteinExistence type="predicted"/>
<sequence length="970" mass="105598">MAFVFLVGLCILLIQVNFSADAQEGFISIDCGEVGSPYTDARGITWVPDGNYISSGTVATVSTGVGLSDGSSRSLQTLRFFPSDGKKHCYTVGPVNVSTRYLMRASFLYESYDGADTFPSFEISLDTSPWATVNIITASAVYVEEFVAVATGGSFVVCLYEGTNGNPFISSLELRPLGAGMYSVPYLDQSFLRKTLRVNFGALSAEAVRFPDDQSDRIWASDLASHLEGEAPGTRRISTNRSVDVSTTDRPPMSVMQTAVEGGKSGVSYRLNLEGYPAACYAVIYFAEIQELRPNQTRAFFFRANIQDTTFDGAVLNLDRDAGSFKAYEPGYINITFPAIVTIQLLEDNSSTLPPLINALEIYRIMPILAGTFADDSEAPPFCRSVDSPSAASPAEVPGDPCLPQPWDFLTCSSESPPRVSSIKLSSRNLTGSIPIDIGRMTGLVDLWLDNNQLTGTIPDLSQLGKLQTLHLQNNHLSGDFPSSLANIKSLTEIFVENNDLSGSIPASLLQSGVLIRADGNVDLCTSLSCAQSRKKKGNDFSLAGLIGGIVGGVVALVGALLAFYLWRKMKKKKTKKPREPSRLPFHGELSFTSAEFLPGDGNPLQHGDGARVFRLEELVEATENFSKKIGSGGFGPVYYGILAEGEEIAVKVMSSNSTQGGKEFYNEVTLLSRVHHRNLVVLLGYCLDLKERMLVYEYMHRGSLRDHLYGPLSEDEPFDWTTRLSVLLDSAKGLEYLHTGCSPTIIHRDVKSSNILINEKLTAKVSDFGLSRLRTDEESWISTGVRGTLGYLDPEYYGSQQLTSKSDVFSFGVVMLEVACGREPILVSLRGDPDANIIHWARKLFQNGDMEGLVDHRLKSNYSMSAMGRLVELAISCVDQFGRNRPTMSEIVGGITEIMQMESSSEFASRGLTDSMPSSSSRSSEVESPARRSDNESPSGSYNYEISSSDGIPPSGLLSQSTVDVPPVK</sequence>
<dbReference type="EMBL" id="JBHFFA010000001">
    <property type="protein sequence ID" value="KAL2651406.1"/>
    <property type="molecule type" value="Genomic_DNA"/>
</dbReference>
<name>A0ABD1ZIX8_9MARC</name>
<dbReference type="Proteomes" id="UP001605036">
    <property type="component" value="Unassembled WGS sequence"/>
</dbReference>
<feature type="chain" id="PRO_5044764549" description="non-specific serine/threonine protein kinase" evidence="13">
    <location>
        <begin position="23"/>
        <end position="970"/>
    </location>
</feature>
<dbReference type="Gene3D" id="3.30.200.20">
    <property type="entry name" value="Phosphorylase Kinase, domain 1"/>
    <property type="match status" value="1"/>
</dbReference>
<keyword evidence="6 12" id="KW-1133">Transmembrane helix</keyword>
<evidence type="ECO:0000313" key="15">
    <source>
        <dbReference type="EMBL" id="KAL2651406.1"/>
    </source>
</evidence>
<evidence type="ECO:0000256" key="13">
    <source>
        <dbReference type="SAM" id="SignalP"/>
    </source>
</evidence>
<feature type="compositionally biased region" description="Polar residues" evidence="11">
    <location>
        <begin position="937"/>
        <end position="951"/>
    </location>
</feature>
<evidence type="ECO:0000256" key="2">
    <source>
        <dbReference type="ARBA" id="ARBA00012513"/>
    </source>
</evidence>
<dbReference type="InterPro" id="IPR001611">
    <property type="entry name" value="Leu-rich_rpt"/>
</dbReference>
<dbReference type="InterPro" id="IPR024788">
    <property type="entry name" value="Malectin-like_Carb-bd_dom"/>
</dbReference>
<accession>A0ABD1ZIX8</accession>
<dbReference type="PROSITE" id="PS51450">
    <property type="entry name" value="LRR"/>
    <property type="match status" value="1"/>
</dbReference>
<keyword evidence="5" id="KW-0677">Repeat</keyword>
<dbReference type="Gene3D" id="3.80.10.10">
    <property type="entry name" value="Ribonuclease Inhibitor"/>
    <property type="match status" value="1"/>
</dbReference>
<dbReference type="InterPro" id="IPR000719">
    <property type="entry name" value="Prot_kinase_dom"/>
</dbReference>
<evidence type="ECO:0000256" key="7">
    <source>
        <dbReference type="ARBA" id="ARBA00023136"/>
    </source>
</evidence>